<feature type="domain" description="F-box" evidence="1">
    <location>
        <begin position="8"/>
        <end position="53"/>
    </location>
</feature>
<protein>
    <recommendedName>
        <fullName evidence="1">F-box domain-containing protein</fullName>
    </recommendedName>
</protein>
<dbReference type="InterPro" id="IPR001810">
    <property type="entry name" value="F-box_dom"/>
</dbReference>
<dbReference type="EMBL" id="MU004236">
    <property type="protein sequence ID" value="KAF2668735.1"/>
    <property type="molecule type" value="Genomic_DNA"/>
</dbReference>
<evidence type="ECO:0000313" key="3">
    <source>
        <dbReference type="Proteomes" id="UP000799302"/>
    </source>
</evidence>
<name>A0A6A6U8Y6_9PEZI</name>
<dbReference type="Gene3D" id="1.20.1280.50">
    <property type="match status" value="1"/>
</dbReference>
<gene>
    <name evidence="2" type="ORF">BT63DRAFT_456376</name>
</gene>
<dbReference type="AlphaFoldDB" id="A0A6A6U8Y6"/>
<dbReference type="CDD" id="cd09917">
    <property type="entry name" value="F-box_SF"/>
    <property type="match status" value="1"/>
</dbReference>
<dbReference type="PROSITE" id="PS50181">
    <property type="entry name" value="FBOX"/>
    <property type="match status" value="1"/>
</dbReference>
<reference evidence="2" key="1">
    <citation type="journal article" date="2020" name="Stud. Mycol.">
        <title>101 Dothideomycetes genomes: a test case for predicting lifestyles and emergence of pathogens.</title>
        <authorList>
            <person name="Haridas S."/>
            <person name="Albert R."/>
            <person name="Binder M."/>
            <person name="Bloem J."/>
            <person name="Labutti K."/>
            <person name="Salamov A."/>
            <person name="Andreopoulos B."/>
            <person name="Baker S."/>
            <person name="Barry K."/>
            <person name="Bills G."/>
            <person name="Bluhm B."/>
            <person name="Cannon C."/>
            <person name="Castanera R."/>
            <person name="Culley D."/>
            <person name="Daum C."/>
            <person name="Ezra D."/>
            <person name="Gonzalez J."/>
            <person name="Henrissat B."/>
            <person name="Kuo A."/>
            <person name="Liang C."/>
            <person name="Lipzen A."/>
            <person name="Lutzoni F."/>
            <person name="Magnuson J."/>
            <person name="Mondo S."/>
            <person name="Nolan M."/>
            <person name="Ohm R."/>
            <person name="Pangilinan J."/>
            <person name="Park H.-J."/>
            <person name="Ramirez L."/>
            <person name="Alfaro M."/>
            <person name="Sun H."/>
            <person name="Tritt A."/>
            <person name="Yoshinaga Y."/>
            <person name="Zwiers L.-H."/>
            <person name="Turgeon B."/>
            <person name="Goodwin S."/>
            <person name="Spatafora J."/>
            <person name="Crous P."/>
            <person name="Grigoriev I."/>
        </authorList>
    </citation>
    <scope>NUCLEOTIDE SEQUENCE</scope>
    <source>
        <strain evidence="2">CBS 115976</strain>
    </source>
</reference>
<dbReference type="OrthoDB" id="3945550at2759"/>
<accession>A0A6A6U8Y6</accession>
<dbReference type="Pfam" id="PF12937">
    <property type="entry name" value="F-box-like"/>
    <property type="match status" value="1"/>
</dbReference>
<dbReference type="SUPFAM" id="SSF81383">
    <property type="entry name" value="F-box domain"/>
    <property type="match status" value="1"/>
</dbReference>
<sequence>MATSNTLPSPVLSLPDELLLAIFEELQPSSLECCSAVCHRFYRLAVPIIYKDIRLYVHPINHMFQRLTRNGSQLPRWIESAQFDETLPSNEAAVALVALVEAAKRLTRIKYTGEFHMLPSLLDTISRRPEVVLEVQVQLRPHRDDDELEWMDLDDMQGFSSPALQKLDLFVATWDLAPHETIVRCLSRTVKTCPNLRSLSFAPYIWPRSRRMGGNDSLLDLDIASSDVLPQIEEYSYMPLSLETISTWASGAGWRSLAILKLDNPAHLDAFSGRVPSLNMLVISGRDFGYHYLENIAQFTAPIRRLHIQEPERFDLPVHFLSQFSTTLEELVVQPPSCLFTPTMSSRASHGIDQLPRACPKLRKLYVYLRADIVWEHACLNAISKLQQLEQVIFLVNTKLAADREPGEEVSLRALRVQALHWLYVFKLFNPSSPLSLLGLHDKDGSPTLQQSRESFMDIATVTVEVQDLLENSKVIPKAADSLASLDDYTFRSQLRKLTMAECRPFFVEFPFYTRPELILFARKLGEDWVHEELVLEGLISRNELTRSEPRPLEHPIRNNDSRTNAEWRTTVKTELQYLKRINAYEEKHGKYTTLFDVLYPFEEIA</sequence>
<keyword evidence="3" id="KW-1185">Reference proteome</keyword>
<evidence type="ECO:0000313" key="2">
    <source>
        <dbReference type="EMBL" id="KAF2668735.1"/>
    </source>
</evidence>
<dbReference type="InterPro" id="IPR036047">
    <property type="entry name" value="F-box-like_dom_sf"/>
</dbReference>
<dbReference type="InterPro" id="IPR032675">
    <property type="entry name" value="LRR_dom_sf"/>
</dbReference>
<proteinExistence type="predicted"/>
<dbReference type="Proteomes" id="UP000799302">
    <property type="component" value="Unassembled WGS sequence"/>
</dbReference>
<evidence type="ECO:0000259" key="1">
    <source>
        <dbReference type="PROSITE" id="PS50181"/>
    </source>
</evidence>
<dbReference type="Gene3D" id="3.80.10.10">
    <property type="entry name" value="Ribonuclease Inhibitor"/>
    <property type="match status" value="1"/>
</dbReference>
<organism evidence="2 3">
    <name type="scientific">Microthyrium microscopicum</name>
    <dbReference type="NCBI Taxonomy" id="703497"/>
    <lineage>
        <taxon>Eukaryota</taxon>
        <taxon>Fungi</taxon>
        <taxon>Dikarya</taxon>
        <taxon>Ascomycota</taxon>
        <taxon>Pezizomycotina</taxon>
        <taxon>Dothideomycetes</taxon>
        <taxon>Dothideomycetes incertae sedis</taxon>
        <taxon>Microthyriales</taxon>
        <taxon>Microthyriaceae</taxon>
        <taxon>Microthyrium</taxon>
    </lineage>
</organism>